<dbReference type="RefSeq" id="WP_185693643.1">
    <property type="nucleotide sequence ID" value="NZ_JACHVA010000114.1"/>
</dbReference>
<evidence type="ECO:0000313" key="2">
    <source>
        <dbReference type="EMBL" id="MBC2602996.1"/>
    </source>
</evidence>
<dbReference type="Gene3D" id="2.180.10.10">
    <property type="entry name" value="RHS repeat-associated core"/>
    <property type="match status" value="1"/>
</dbReference>
<evidence type="ECO:0000256" key="1">
    <source>
        <dbReference type="SAM" id="MobiDB-lite"/>
    </source>
</evidence>
<comment type="caution">
    <text evidence="2">The sequence shown here is derived from an EMBL/GenBank/DDBJ whole genome shotgun (WGS) entry which is preliminary data.</text>
</comment>
<proteinExistence type="predicted"/>
<gene>
    <name evidence="2" type="ORF">H5P30_14535</name>
</gene>
<dbReference type="Proteomes" id="UP000525652">
    <property type="component" value="Unassembled WGS sequence"/>
</dbReference>
<dbReference type="AlphaFoldDB" id="A0A7X1AZS5"/>
<protein>
    <submittedName>
        <fullName evidence="2">RHS repeat-associated core domain-containing protein</fullName>
    </submittedName>
</protein>
<evidence type="ECO:0000313" key="3">
    <source>
        <dbReference type="Proteomes" id="UP000525652"/>
    </source>
</evidence>
<accession>A0A7X1AZS5</accession>
<feature type="region of interest" description="Disordered" evidence="1">
    <location>
        <begin position="1"/>
        <end position="21"/>
    </location>
</feature>
<dbReference type="InterPro" id="IPR022385">
    <property type="entry name" value="Rhs_assc_core"/>
</dbReference>
<sequence length="274" mass="31512">MVAFNESFAPAKPVRSPKNRVGNFFGQEGDLRRANRLPGQYPCQENGHDYGRTASGMFYYGFRYYDSETGRWASRDPIKEEGGLNLYGFVGNDGVNSWDILGLEDDSKKACCDVERFSMVVDRWDKKTEGGEFSLNLTVLFTLILKKGSEKSDCIIYQKLNGATSMQVKFFDKWIPWPELFDDDYDVPKNSSSKYWWDGQKWLLPDWGNWAGDRLATFNDVPGVYNASKSNFPIRFDMKFRTVVADKKTGEEQADLESVDLDRLQVNGRWETHI</sequence>
<dbReference type="EMBL" id="JACHVA010000114">
    <property type="protein sequence ID" value="MBC2602996.1"/>
    <property type="molecule type" value="Genomic_DNA"/>
</dbReference>
<dbReference type="NCBIfam" id="TIGR03696">
    <property type="entry name" value="Rhs_assc_core"/>
    <property type="match status" value="1"/>
</dbReference>
<organism evidence="2 3">
    <name type="scientific">Puniceicoccus vermicola</name>
    <dbReference type="NCBI Taxonomy" id="388746"/>
    <lineage>
        <taxon>Bacteria</taxon>
        <taxon>Pseudomonadati</taxon>
        <taxon>Verrucomicrobiota</taxon>
        <taxon>Opitutia</taxon>
        <taxon>Puniceicoccales</taxon>
        <taxon>Puniceicoccaceae</taxon>
        <taxon>Puniceicoccus</taxon>
    </lineage>
</organism>
<keyword evidence="3" id="KW-1185">Reference proteome</keyword>
<name>A0A7X1AZS5_9BACT</name>
<reference evidence="2 3" key="1">
    <citation type="submission" date="2020-07" db="EMBL/GenBank/DDBJ databases">
        <authorList>
            <person name="Feng X."/>
        </authorList>
    </citation>
    <scope>NUCLEOTIDE SEQUENCE [LARGE SCALE GENOMIC DNA]</scope>
    <source>
        <strain evidence="2 3">JCM14086</strain>
    </source>
</reference>